<dbReference type="EMBL" id="JAUSVL010000001">
    <property type="protein sequence ID" value="MDQ0290590.1"/>
    <property type="molecule type" value="Genomic_DNA"/>
</dbReference>
<gene>
    <name evidence="1" type="ORF">J3R75_002697</name>
</gene>
<keyword evidence="2" id="KW-1185">Reference proteome</keyword>
<accession>A0AAE4API8</accession>
<proteinExistence type="predicted"/>
<organism evidence="1 2">
    <name type="scientific">Oligosphaera ethanolica</name>
    <dbReference type="NCBI Taxonomy" id="760260"/>
    <lineage>
        <taxon>Bacteria</taxon>
        <taxon>Pseudomonadati</taxon>
        <taxon>Lentisphaerota</taxon>
        <taxon>Oligosphaeria</taxon>
        <taxon>Oligosphaerales</taxon>
        <taxon>Oligosphaeraceae</taxon>
        <taxon>Oligosphaera</taxon>
    </lineage>
</organism>
<dbReference type="Proteomes" id="UP001238163">
    <property type="component" value="Unassembled WGS sequence"/>
</dbReference>
<evidence type="ECO:0000313" key="1">
    <source>
        <dbReference type="EMBL" id="MDQ0290590.1"/>
    </source>
</evidence>
<dbReference type="AlphaFoldDB" id="A0AAE4API8"/>
<comment type="caution">
    <text evidence="1">The sequence shown here is derived from an EMBL/GenBank/DDBJ whole genome shotgun (WGS) entry which is preliminary data.</text>
</comment>
<reference evidence="1" key="1">
    <citation type="submission" date="2023-07" db="EMBL/GenBank/DDBJ databases">
        <title>Genomic Encyclopedia of Type Strains, Phase IV (KMG-IV): sequencing the most valuable type-strain genomes for metagenomic binning, comparative biology and taxonomic classification.</title>
        <authorList>
            <person name="Goeker M."/>
        </authorList>
    </citation>
    <scope>NUCLEOTIDE SEQUENCE</scope>
    <source>
        <strain evidence="1">DSM 24202</strain>
    </source>
</reference>
<sequence length="60" mass="6629">MNTNSLNIAYPVAAAREVLANACNDILLNLELAEIPSCGEMAFPYRRVQACTLPLFHHVQ</sequence>
<name>A0AAE4API8_9BACT</name>
<evidence type="ECO:0000313" key="2">
    <source>
        <dbReference type="Proteomes" id="UP001238163"/>
    </source>
</evidence>
<protein>
    <submittedName>
        <fullName evidence="1">Uncharacterized protein</fullName>
    </submittedName>
</protein>